<dbReference type="AlphaFoldDB" id="A0A815EKT3"/>
<evidence type="ECO:0000313" key="2">
    <source>
        <dbReference type="Proteomes" id="UP000663828"/>
    </source>
</evidence>
<gene>
    <name evidence="1" type="ORF">XAT740_LOCUS29504</name>
</gene>
<dbReference type="Proteomes" id="UP000663828">
    <property type="component" value="Unassembled WGS sequence"/>
</dbReference>
<sequence length="141" mass="16382">MANQIDSISSISFTQELNRLITLCTHISQKATKLRCVHLTNLSYSPENVDTLLSMAENIEGSIILLESLLSVLQRDMPSMETNQSKRLHYTRDELFHLRQFVTSDLSDRIGHFLKQIVEDQSNDVVEFERQSWRNIRTILM</sequence>
<organism evidence="1 2">
    <name type="scientific">Adineta ricciae</name>
    <name type="common">Rotifer</name>
    <dbReference type="NCBI Taxonomy" id="249248"/>
    <lineage>
        <taxon>Eukaryota</taxon>
        <taxon>Metazoa</taxon>
        <taxon>Spiralia</taxon>
        <taxon>Gnathifera</taxon>
        <taxon>Rotifera</taxon>
        <taxon>Eurotatoria</taxon>
        <taxon>Bdelloidea</taxon>
        <taxon>Adinetida</taxon>
        <taxon>Adinetidae</taxon>
        <taxon>Adineta</taxon>
    </lineage>
</organism>
<evidence type="ECO:0000313" key="1">
    <source>
        <dbReference type="EMBL" id="CAF1313319.1"/>
    </source>
</evidence>
<protein>
    <submittedName>
        <fullName evidence="1">Uncharacterized protein</fullName>
    </submittedName>
</protein>
<accession>A0A815EKT3</accession>
<comment type="caution">
    <text evidence="1">The sequence shown here is derived from an EMBL/GenBank/DDBJ whole genome shotgun (WGS) entry which is preliminary data.</text>
</comment>
<keyword evidence="2" id="KW-1185">Reference proteome</keyword>
<dbReference type="EMBL" id="CAJNOR010002574">
    <property type="protein sequence ID" value="CAF1313319.1"/>
    <property type="molecule type" value="Genomic_DNA"/>
</dbReference>
<proteinExistence type="predicted"/>
<reference evidence="1" key="1">
    <citation type="submission" date="2021-02" db="EMBL/GenBank/DDBJ databases">
        <authorList>
            <person name="Nowell W R."/>
        </authorList>
    </citation>
    <scope>NUCLEOTIDE SEQUENCE</scope>
</reference>
<name>A0A815EKT3_ADIRI</name>